<feature type="transmembrane region" description="Helical" evidence="8">
    <location>
        <begin position="162"/>
        <end position="190"/>
    </location>
</feature>
<name>A0A4V2GAZ7_9MICO</name>
<dbReference type="GO" id="GO:0005886">
    <property type="term" value="C:plasma membrane"/>
    <property type="evidence" value="ECO:0007669"/>
    <property type="project" value="UniProtKB-SubCell"/>
</dbReference>
<feature type="transmembrane region" description="Helical" evidence="8">
    <location>
        <begin position="240"/>
        <end position="267"/>
    </location>
</feature>
<organism evidence="9 10">
    <name type="scientific">Microterricola gilva</name>
    <dbReference type="NCBI Taxonomy" id="393267"/>
    <lineage>
        <taxon>Bacteria</taxon>
        <taxon>Bacillati</taxon>
        <taxon>Actinomycetota</taxon>
        <taxon>Actinomycetes</taxon>
        <taxon>Micrococcales</taxon>
        <taxon>Microbacteriaceae</taxon>
        <taxon>Microterricola</taxon>
    </lineage>
</organism>
<gene>
    <name evidence="9" type="ORF">EV379_2558</name>
</gene>
<feature type="transmembrane region" description="Helical" evidence="8">
    <location>
        <begin position="273"/>
        <end position="301"/>
    </location>
</feature>
<dbReference type="InterPro" id="IPR002549">
    <property type="entry name" value="AI-2E-like"/>
</dbReference>
<dbReference type="Pfam" id="PF01594">
    <property type="entry name" value="AI-2E_transport"/>
    <property type="match status" value="1"/>
</dbReference>
<dbReference type="OrthoDB" id="4016357at2"/>
<keyword evidence="3" id="KW-0813">Transport</keyword>
<keyword evidence="6 8" id="KW-1133">Transmembrane helix</keyword>
<keyword evidence="10" id="KW-1185">Reference proteome</keyword>
<dbReference type="PANTHER" id="PTHR21716">
    <property type="entry name" value="TRANSMEMBRANE PROTEIN"/>
    <property type="match status" value="1"/>
</dbReference>
<comment type="subcellular location">
    <subcellularLocation>
        <location evidence="1">Cell membrane</location>
        <topology evidence="1">Multi-pass membrane protein</topology>
    </subcellularLocation>
</comment>
<sequence>MRKRETTTERRSEASAAQPSGVARINPFAIGFVGTLGVLLALLIGAVIGQLSTVLVYIGLALFLSLGLDPLVSLLERKLPRPGAIAIVVGGVLLAFAGIVLAIVPVLVEQATKLIEDAPQMVDDFTHSDWYNDVVAQYGSQFKDATQSVLQFFQDPSNLASIGGGIVAVGAGIAGGLTGVTIVMILTLYFMAALPAMKKIAARFVPAYQRDGFSELTDDVAGAVGRYVIGQFSLALINGVLSLIFLTIIGAPLPALLALIAFIGSLIPMVGTLIGAIIISLICLFASPLTALVAAIYYLIYMQVEAYVLSPRIMNKAVAVPGAIVVIAAVGGGTIGGVLGALVAIPIAASAMIIIQKVVFPAQDRKTTDPDAVVPAVVTIEQ</sequence>
<dbReference type="Proteomes" id="UP000291483">
    <property type="component" value="Unassembled WGS sequence"/>
</dbReference>
<dbReference type="PANTHER" id="PTHR21716:SF53">
    <property type="entry name" value="PERMEASE PERM-RELATED"/>
    <property type="match status" value="1"/>
</dbReference>
<keyword evidence="4" id="KW-1003">Cell membrane</keyword>
<reference evidence="9 10" key="1">
    <citation type="submission" date="2019-02" db="EMBL/GenBank/DDBJ databases">
        <title>Sequencing the genomes of 1000 actinobacteria strains.</title>
        <authorList>
            <person name="Klenk H.-P."/>
        </authorList>
    </citation>
    <scope>NUCLEOTIDE SEQUENCE [LARGE SCALE GENOMIC DNA]</scope>
    <source>
        <strain evidence="9 10">DSM 18319</strain>
    </source>
</reference>
<evidence type="ECO:0000256" key="5">
    <source>
        <dbReference type="ARBA" id="ARBA00022692"/>
    </source>
</evidence>
<evidence type="ECO:0000313" key="10">
    <source>
        <dbReference type="Proteomes" id="UP000291483"/>
    </source>
</evidence>
<evidence type="ECO:0000256" key="6">
    <source>
        <dbReference type="ARBA" id="ARBA00022989"/>
    </source>
</evidence>
<proteinExistence type="inferred from homology"/>
<accession>A0A4V2GAZ7</accession>
<dbReference type="RefSeq" id="WP_130506441.1">
    <property type="nucleotide sequence ID" value="NZ_SHLC01000001.1"/>
</dbReference>
<feature type="transmembrane region" description="Helical" evidence="8">
    <location>
        <begin position="54"/>
        <end position="72"/>
    </location>
</feature>
<dbReference type="GO" id="GO:0055085">
    <property type="term" value="P:transmembrane transport"/>
    <property type="evidence" value="ECO:0007669"/>
    <property type="project" value="TreeGrafter"/>
</dbReference>
<evidence type="ECO:0000256" key="1">
    <source>
        <dbReference type="ARBA" id="ARBA00004651"/>
    </source>
</evidence>
<feature type="transmembrane region" description="Helical" evidence="8">
    <location>
        <begin position="28"/>
        <end position="48"/>
    </location>
</feature>
<dbReference type="AlphaFoldDB" id="A0A4V2GAZ7"/>
<evidence type="ECO:0000313" key="9">
    <source>
        <dbReference type="EMBL" id="RZU66206.1"/>
    </source>
</evidence>
<evidence type="ECO:0000256" key="8">
    <source>
        <dbReference type="SAM" id="Phobius"/>
    </source>
</evidence>
<comment type="caution">
    <text evidence="9">The sequence shown here is derived from an EMBL/GenBank/DDBJ whole genome shotgun (WGS) entry which is preliminary data.</text>
</comment>
<protein>
    <submittedName>
        <fullName evidence="9">Putative PurR-regulated permease PerM</fullName>
    </submittedName>
</protein>
<comment type="similarity">
    <text evidence="2">Belongs to the autoinducer-2 exporter (AI-2E) (TC 2.A.86) family.</text>
</comment>
<evidence type="ECO:0000256" key="7">
    <source>
        <dbReference type="ARBA" id="ARBA00023136"/>
    </source>
</evidence>
<feature type="transmembrane region" description="Helical" evidence="8">
    <location>
        <begin position="84"/>
        <end position="108"/>
    </location>
</feature>
<keyword evidence="5 8" id="KW-0812">Transmembrane</keyword>
<dbReference type="EMBL" id="SHLC01000001">
    <property type="protein sequence ID" value="RZU66206.1"/>
    <property type="molecule type" value="Genomic_DNA"/>
</dbReference>
<evidence type="ECO:0000256" key="2">
    <source>
        <dbReference type="ARBA" id="ARBA00009773"/>
    </source>
</evidence>
<keyword evidence="7 8" id="KW-0472">Membrane</keyword>
<evidence type="ECO:0000256" key="4">
    <source>
        <dbReference type="ARBA" id="ARBA00022475"/>
    </source>
</evidence>
<evidence type="ECO:0000256" key="3">
    <source>
        <dbReference type="ARBA" id="ARBA00022448"/>
    </source>
</evidence>